<reference evidence="1" key="2">
    <citation type="submission" date="2022-01" db="EMBL/GenBank/DDBJ databases">
        <authorList>
            <person name="Yamashiro T."/>
            <person name="Shiraishi A."/>
            <person name="Satake H."/>
            <person name="Nakayama K."/>
        </authorList>
    </citation>
    <scope>NUCLEOTIDE SEQUENCE</scope>
</reference>
<organism evidence="1 2">
    <name type="scientific">Tanacetum coccineum</name>
    <dbReference type="NCBI Taxonomy" id="301880"/>
    <lineage>
        <taxon>Eukaryota</taxon>
        <taxon>Viridiplantae</taxon>
        <taxon>Streptophyta</taxon>
        <taxon>Embryophyta</taxon>
        <taxon>Tracheophyta</taxon>
        <taxon>Spermatophyta</taxon>
        <taxon>Magnoliopsida</taxon>
        <taxon>eudicotyledons</taxon>
        <taxon>Gunneridae</taxon>
        <taxon>Pentapetalae</taxon>
        <taxon>asterids</taxon>
        <taxon>campanulids</taxon>
        <taxon>Asterales</taxon>
        <taxon>Asteraceae</taxon>
        <taxon>Asteroideae</taxon>
        <taxon>Anthemideae</taxon>
        <taxon>Anthemidinae</taxon>
        <taxon>Tanacetum</taxon>
    </lineage>
</organism>
<dbReference type="EMBL" id="BQNB010017300">
    <property type="protein sequence ID" value="GJT61579.1"/>
    <property type="molecule type" value="Genomic_DNA"/>
</dbReference>
<evidence type="ECO:0000313" key="2">
    <source>
        <dbReference type="Proteomes" id="UP001151760"/>
    </source>
</evidence>
<protein>
    <submittedName>
        <fullName evidence="1">Uncharacterized protein</fullName>
    </submittedName>
</protein>
<keyword evidence="2" id="KW-1185">Reference proteome</keyword>
<proteinExistence type="predicted"/>
<reference evidence="1" key="1">
    <citation type="journal article" date="2022" name="Int. J. Mol. Sci.">
        <title>Draft Genome of Tanacetum Coccineum: Genomic Comparison of Closely Related Tanacetum-Family Plants.</title>
        <authorList>
            <person name="Yamashiro T."/>
            <person name="Shiraishi A."/>
            <person name="Nakayama K."/>
            <person name="Satake H."/>
        </authorList>
    </citation>
    <scope>NUCLEOTIDE SEQUENCE</scope>
</reference>
<comment type="caution">
    <text evidence="1">The sequence shown here is derived from an EMBL/GenBank/DDBJ whole genome shotgun (WGS) entry which is preliminary data.</text>
</comment>
<sequence>MGILRDVLCQVGVTIILARFLILDIPMDKDVPIVVGLLFLRSLPISLQHNDWMPSYADNSTRKVESDGVWQMKCSIVDPYENDYNQGYETKATDKELSKFYKLSDIMSPDWF</sequence>
<name>A0ABQ5FEV0_9ASTR</name>
<accession>A0ABQ5FEV0</accession>
<dbReference type="Proteomes" id="UP001151760">
    <property type="component" value="Unassembled WGS sequence"/>
</dbReference>
<evidence type="ECO:0000313" key="1">
    <source>
        <dbReference type="EMBL" id="GJT61579.1"/>
    </source>
</evidence>
<gene>
    <name evidence="1" type="ORF">Tco_1005112</name>
</gene>